<protein>
    <submittedName>
        <fullName evidence="5">GAF domain-containing protein</fullName>
    </submittedName>
</protein>
<evidence type="ECO:0000256" key="3">
    <source>
        <dbReference type="ARBA" id="ARBA00023012"/>
    </source>
</evidence>
<dbReference type="PANTHER" id="PTHR24421:SF56">
    <property type="entry name" value="OXYGEN SENSOR HISTIDINE KINASE RESPONSE REGULATOR DOST"/>
    <property type="match status" value="1"/>
</dbReference>
<dbReference type="GO" id="GO:0046983">
    <property type="term" value="F:protein dimerization activity"/>
    <property type="evidence" value="ECO:0007669"/>
    <property type="project" value="InterPro"/>
</dbReference>
<dbReference type="GO" id="GO:0016020">
    <property type="term" value="C:membrane"/>
    <property type="evidence" value="ECO:0007669"/>
    <property type="project" value="InterPro"/>
</dbReference>
<evidence type="ECO:0000256" key="1">
    <source>
        <dbReference type="ARBA" id="ARBA00022679"/>
    </source>
</evidence>
<dbReference type="InterPro" id="IPR003594">
    <property type="entry name" value="HATPase_dom"/>
</dbReference>
<name>A0A4R0ID43_9ACTN</name>
<dbReference type="SMART" id="SM00065">
    <property type="entry name" value="GAF"/>
    <property type="match status" value="2"/>
</dbReference>
<gene>
    <name evidence="5" type="ORF">E0H92_37415</name>
</gene>
<evidence type="ECO:0000256" key="2">
    <source>
        <dbReference type="ARBA" id="ARBA00022777"/>
    </source>
</evidence>
<evidence type="ECO:0000313" key="6">
    <source>
        <dbReference type="Proteomes" id="UP000294225"/>
    </source>
</evidence>
<reference evidence="5 6" key="1">
    <citation type="submission" date="2019-02" db="EMBL/GenBank/DDBJ databases">
        <title>Kribbella capetownensis sp. nov. and Kribbella speibonae sp. nov., isolated from soil.</title>
        <authorList>
            <person name="Curtis S.M."/>
            <person name="Norton I."/>
            <person name="Everest G.J."/>
            <person name="Meyers P.R."/>
        </authorList>
    </citation>
    <scope>NUCLEOTIDE SEQUENCE [LARGE SCALE GENOMIC DNA]</scope>
    <source>
        <strain evidence="5 6">YM55</strain>
    </source>
</reference>
<dbReference type="Gene3D" id="3.30.450.40">
    <property type="match status" value="2"/>
</dbReference>
<feature type="domain" description="GAF" evidence="4">
    <location>
        <begin position="191"/>
        <end position="342"/>
    </location>
</feature>
<dbReference type="InterPro" id="IPR036890">
    <property type="entry name" value="HATPase_C_sf"/>
</dbReference>
<dbReference type="InterPro" id="IPR011712">
    <property type="entry name" value="Sig_transdc_His_kin_sub3_dim/P"/>
</dbReference>
<feature type="domain" description="GAF" evidence="4">
    <location>
        <begin position="22"/>
        <end position="170"/>
    </location>
</feature>
<organism evidence="5 6">
    <name type="scientific">Kribbella speibonae</name>
    <dbReference type="NCBI Taxonomy" id="1572660"/>
    <lineage>
        <taxon>Bacteria</taxon>
        <taxon>Bacillati</taxon>
        <taxon>Actinomycetota</taxon>
        <taxon>Actinomycetes</taxon>
        <taxon>Propionibacteriales</taxon>
        <taxon>Kribbellaceae</taxon>
        <taxon>Kribbella</taxon>
    </lineage>
</organism>
<dbReference type="PANTHER" id="PTHR24421">
    <property type="entry name" value="NITRATE/NITRITE SENSOR PROTEIN NARX-RELATED"/>
    <property type="match status" value="1"/>
</dbReference>
<dbReference type="InterPro" id="IPR003018">
    <property type="entry name" value="GAF"/>
</dbReference>
<comment type="caution">
    <text evidence="5">The sequence shown here is derived from an EMBL/GenBank/DDBJ whole genome shotgun (WGS) entry which is preliminary data.</text>
</comment>
<dbReference type="EMBL" id="SJKC01000007">
    <property type="protein sequence ID" value="TCC31083.1"/>
    <property type="molecule type" value="Genomic_DNA"/>
</dbReference>
<dbReference type="Gene3D" id="3.30.565.10">
    <property type="entry name" value="Histidine kinase-like ATPase, C-terminal domain"/>
    <property type="match status" value="1"/>
</dbReference>
<accession>A0A4R0ID43</accession>
<dbReference type="Pfam" id="PF07730">
    <property type="entry name" value="HisKA_3"/>
    <property type="match status" value="1"/>
</dbReference>
<proteinExistence type="predicted"/>
<sequence length="540" mass="57832">MEYQERLRALLDAVVGIGADLDLNSTLDRIVSAACELAGARYGALGVVGSDGKRLVRFITHGVTDDQIAAIGPYPEGHGILGLLIEHPEPLRMHDLAEHPRSYGFPSNHPPMKSFLGVPIRTREHAYGNLYLTEKTGGADFTEDDERTVTALAAAAGVVIDNARLYADTEQRRRWHEVNAEITQLMLGEFDADQALQLIAQRCREISRAQVSAVLIAEGDELVVRAIDGPAAYGRYVGHRVPAGLPVLGQVVAEDGQVIVLEDLSQVLKDAGGTTEFPEGATLGRTTIAPLPAGGADTGGLLVVALEQGANNRVADGADLVRMFAGQATLALERAQAQRDRDMLAVLEDRDRIARDLHDLVIQRLFATGLQLQGMHRLARPEHQERLGRAVDDIDTTIHDLRAAIFELQQAPDSSSLRSDLQALVSEYADGLGFRPQLTITGPLDTGVPASVRPQILAVVRESLSNVVRHAHASQVSVEVTVGSGRVVARVSDDGTGIGSSTRRSGLRNLTERAQSLGGTVQIGGNDPHGTVVEFSAPTD</sequence>
<dbReference type="Proteomes" id="UP000294225">
    <property type="component" value="Unassembled WGS sequence"/>
</dbReference>
<dbReference type="AlphaFoldDB" id="A0A4R0ID43"/>
<dbReference type="Pfam" id="PF13185">
    <property type="entry name" value="GAF_2"/>
    <property type="match status" value="1"/>
</dbReference>
<dbReference type="SUPFAM" id="SSF55874">
    <property type="entry name" value="ATPase domain of HSP90 chaperone/DNA topoisomerase II/histidine kinase"/>
    <property type="match status" value="1"/>
</dbReference>
<keyword evidence="2" id="KW-0418">Kinase</keyword>
<evidence type="ECO:0000313" key="5">
    <source>
        <dbReference type="EMBL" id="TCC31083.1"/>
    </source>
</evidence>
<dbReference type="Pfam" id="PF02518">
    <property type="entry name" value="HATPase_c"/>
    <property type="match status" value="1"/>
</dbReference>
<keyword evidence="1" id="KW-0808">Transferase</keyword>
<dbReference type="Gene3D" id="1.20.5.1930">
    <property type="match status" value="1"/>
</dbReference>
<dbReference type="SUPFAM" id="SSF55781">
    <property type="entry name" value="GAF domain-like"/>
    <property type="match status" value="2"/>
</dbReference>
<evidence type="ECO:0000259" key="4">
    <source>
        <dbReference type="SMART" id="SM00065"/>
    </source>
</evidence>
<dbReference type="CDD" id="cd16917">
    <property type="entry name" value="HATPase_UhpB-NarQ-NarX-like"/>
    <property type="match status" value="1"/>
</dbReference>
<keyword evidence="3" id="KW-0902">Two-component regulatory system</keyword>
<dbReference type="GO" id="GO:0000155">
    <property type="term" value="F:phosphorelay sensor kinase activity"/>
    <property type="evidence" value="ECO:0007669"/>
    <property type="project" value="InterPro"/>
</dbReference>
<dbReference type="InterPro" id="IPR029016">
    <property type="entry name" value="GAF-like_dom_sf"/>
</dbReference>
<dbReference type="InterPro" id="IPR050482">
    <property type="entry name" value="Sensor_HK_TwoCompSys"/>
</dbReference>